<sequence>MSLLAYIFTWLNVPLNAAFGFLLWPVIVLPGWLSNTIIAAITAVILLTIFKYTSNQQAIGRIRDDIKANTLALKLFKDSLSVTLLSQARLFKGAFKLLLYAIVPLLVMVLPVSLLLGQLGLWYQTRPLLPGEEAVVTMKLNGNIGSPLPPTSIISIPGAQVVSGPVRVFSKREIFWKIKANEAGQHRIVFQVNGRQIEKEFAVGNGFMRVSEKRPGWNWIEILRHPLEKPFAADSTVQSINIDYPQRRSWSSGTNSWLVYFFIASLVFSLIFKPFLKVRI</sequence>
<evidence type="ECO:0000313" key="2">
    <source>
        <dbReference type="EMBL" id="GAF78900.1"/>
    </source>
</evidence>
<evidence type="ECO:0000256" key="1">
    <source>
        <dbReference type="SAM" id="Phobius"/>
    </source>
</evidence>
<keyword evidence="1" id="KW-0812">Transmembrane</keyword>
<organism evidence="2">
    <name type="scientific">marine sediment metagenome</name>
    <dbReference type="NCBI Taxonomy" id="412755"/>
    <lineage>
        <taxon>unclassified sequences</taxon>
        <taxon>metagenomes</taxon>
        <taxon>ecological metagenomes</taxon>
    </lineage>
</organism>
<keyword evidence="1" id="KW-1133">Transmembrane helix</keyword>
<comment type="caution">
    <text evidence="2">The sequence shown here is derived from an EMBL/GenBank/DDBJ whole genome shotgun (WGS) entry which is preliminary data.</text>
</comment>
<gene>
    <name evidence="2" type="ORF">S01H1_11380</name>
</gene>
<feature type="transmembrane region" description="Helical" evidence="1">
    <location>
        <begin position="33"/>
        <end position="53"/>
    </location>
</feature>
<feature type="transmembrane region" description="Helical" evidence="1">
    <location>
        <begin position="257"/>
        <end position="276"/>
    </location>
</feature>
<feature type="transmembrane region" description="Helical" evidence="1">
    <location>
        <begin position="7"/>
        <end position="27"/>
    </location>
</feature>
<proteinExistence type="predicted"/>
<keyword evidence="1" id="KW-0472">Membrane</keyword>
<feature type="transmembrane region" description="Helical" evidence="1">
    <location>
        <begin position="97"/>
        <end position="123"/>
    </location>
</feature>
<dbReference type="EMBL" id="BARS01005801">
    <property type="protein sequence ID" value="GAF78900.1"/>
    <property type="molecule type" value="Genomic_DNA"/>
</dbReference>
<name>X0TRX6_9ZZZZ</name>
<dbReference type="AlphaFoldDB" id="X0TRX6"/>
<accession>X0TRX6</accession>
<reference evidence="2" key="1">
    <citation type="journal article" date="2014" name="Front. Microbiol.">
        <title>High frequency of phylogenetically diverse reductive dehalogenase-homologous genes in deep subseafloor sedimentary metagenomes.</title>
        <authorList>
            <person name="Kawai M."/>
            <person name="Futagami T."/>
            <person name="Toyoda A."/>
            <person name="Takaki Y."/>
            <person name="Nishi S."/>
            <person name="Hori S."/>
            <person name="Arai W."/>
            <person name="Tsubouchi T."/>
            <person name="Morono Y."/>
            <person name="Uchiyama I."/>
            <person name="Ito T."/>
            <person name="Fujiyama A."/>
            <person name="Inagaki F."/>
            <person name="Takami H."/>
        </authorList>
    </citation>
    <scope>NUCLEOTIDE SEQUENCE</scope>
    <source>
        <strain evidence="2">Expedition CK06-06</strain>
    </source>
</reference>
<protein>
    <submittedName>
        <fullName evidence="2">Uncharacterized protein</fullName>
    </submittedName>
</protein>